<dbReference type="AlphaFoldDB" id="A0A2T9K2H2"/>
<organism evidence="2 3">
    <name type="scientific">Caulobacter endophyticus</name>
    <dbReference type="NCBI Taxonomy" id="2172652"/>
    <lineage>
        <taxon>Bacteria</taxon>
        <taxon>Pseudomonadati</taxon>
        <taxon>Pseudomonadota</taxon>
        <taxon>Alphaproteobacteria</taxon>
        <taxon>Caulobacterales</taxon>
        <taxon>Caulobacteraceae</taxon>
        <taxon>Caulobacter</taxon>
    </lineage>
</organism>
<evidence type="ECO:0000313" key="2">
    <source>
        <dbReference type="EMBL" id="PVM90165.1"/>
    </source>
</evidence>
<evidence type="ECO:0000313" key="3">
    <source>
        <dbReference type="Proteomes" id="UP000245073"/>
    </source>
</evidence>
<feature type="signal peptide" evidence="1">
    <location>
        <begin position="1"/>
        <end position="19"/>
    </location>
</feature>
<name>A0A2T9K2H2_9CAUL</name>
<keyword evidence="3" id="KW-1185">Reference proteome</keyword>
<dbReference type="Proteomes" id="UP000245073">
    <property type="component" value="Unassembled WGS sequence"/>
</dbReference>
<dbReference type="EMBL" id="QDKQ01000037">
    <property type="protein sequence ID" value="PVM90165.1"/>
    <property type="molecule type" value="Genomic_DNA"/>
</dbReference>
<sequence>MRRLGFAVAALLLALRAGAADADVVFAPAEGFTNVEPLGRLTMSRTYGPRLGKTCVADGAGSTGCRLIAAAAEWSPPDLPITLQLERRGGAFALLLSTRLQDPKGRAVCWSRRELSEAETSSAARMLSAVEGGIEAWSRECAPIRGLGVDAVRLAFADVRPDLGRAYPVLRGVTGLPATPAEMSIDSFLPSKVSQPLLDAVAAACGGPPGQARLEADGRITWDFDRTVAYGADGSRPFGVCVDDQIRHYPGYQRRN</sequence>
<comment type="caution">
    <text evidence="2">The sequence shown here is derived from an EMBL/GenBank/DDBJ whole genome shotgun (WGS) entry which is preliminary data.</text>
</comment>
<evidence type="ECO:0000256" key="1">
    <source>
        <dbReference type="SAM" id="SignalP"/>
    </source>
</evidence>
<accession>A0A2T9K2H2</accession>
<dbReference type="RefSeq" id="WP_109100978.1">
    <property type="nucleotide sequence ID" value="NZ_QDKQ01000037.1"/>
</dbReference>
<proteinExistence type="predicted"/>
<gene>
    <name evidence="2" type="ORF">DDF67_11215</name>
</gene>
<reference evidence="2 3" key="1">
    <citation type="submission" date="2018-04" db="EMBL/GenBank/DDBJ databases">
        <title>The genome sequence of Caulobacter sp. 744.</title>
        <authorList>
            <person name="Gao J."/>
            <person name="Sun J."/>
        </authorList>
    </citation>
    <scope>NUCLEOTIDE SEQUENCE [LARGE SCALE GENOMIC DNA]</scope>
    <source>
        <strain evidence="2 3">774</strain>
    </source>
</reference>
<dbReference type="OrthoDB" id="7186182at2"/>
<protein>
    <submittedName>
        <fullName evidence="2">Uncharacterized protein</fullName>
    </submittedName>
</protein>
<keyword evidence="1" id="KW-0732">Signal</keyword>
<feature type="chain" id="PRO_5015440445" evidence="1">
    <location>
        <begin position="20"/>
        <end position="256"/>
    </location>
</feature>